<organism evidence="4">
    <name type="scientific">Salvia splendens</name>
    <name type="common">Scarlet sage</name>
    <dbReference type="NCBI Taxonomy" id="180675"/>
    <lineage>
        <taxon>Eukaryota</taxon>
        <taxon>Viridiplantae</taxon>
        <taxon>Streptophyta</taxon>
        <taxon>Embryophyta</taxon>
        <taxon>Tracheophyta</taxon>
        <taxon>Spermatophyta</taxon>
        <taxon>Magnoliopsida</taxon>
        <taxon>eudicotyledons</taxon>
        <taxon>Gunneridae</taxon>
        <taxon>Pentapetalae</taxon>
        <taxon>asterids</taxon>
        <taxon>lamiids</taxon>
        <taxon>Lamiales</taxon>
        <taxon>Lamiaceae</taxon>
        <taxon>Nepetoideae</taxon>
        <taxon>Mentheae</taxon>
        <taxon>Salviinae</taxon>
        <taxon>Salvia</taxon>
        <taxon>Salvia subgen. Calosphace</taxon>
        <taxon>core Calosphace</taxon>
    </lineage>
</organism>
<sequence length="502" mass="57139">MIKIGLSKNHQKERAESTHDCSTPNLNALDQQITHESHNLENLLEFHDSNDNRKQTSGSWQNSVEISQGIKSFCETLDKITEDSVAEIPHFSPEQDHDNDDQSYVKKGTVSVYYDEARDRLTERMRPNDFGIFQITGELGCGTTIAAAAILQDLKHCFDCAAGLRVGALHDRREILVCILSQINEPSIEFEFNTFRREVDEQPDVPNVTCDGYGGSGGSDNCDGSDGSDNCDGSDGSDNRADAKMPYLIVLDGVRDVGIWNFLESSFPVVVNGSAVVLTTRRQEKKPLRIRNRYMFYNMACRIQDTWWFMFRSRLFGPEGCPAELEEAGKMILQNCRSLDIVILKVLLHLLKAEKTAQYWNQLAADPQNPIFMVDDEISEVCKIQEDLSSESYSFLDEDERDLLLDFINFSKHIEYLKKVMLPQMFFPKMLAISFLGMAGIVKTELVKEIFEDPMIRCCYDHHLWLTLGPEYVFEEILVDLLSQVCPDIDKDGIKQDEDLVF</sequence>
<evidence type="ECO:0000256" key="2">
    <source>
        <dbReference type="SAM" id="MobiDB-lite"/>
    </source>
</evidence>
<keyword evidence="1" id="KW-0611">Plant defense</keyword>
<protein>
    <recommendedName>
        <fullName evidence="3">NB-ARC domain-containing protein</fullName>
    </recommendedName>
</protein>
<dbReference type="GO" id="GO:0043531">
    <property type="term" value="F:ADP binding"/>
    <property type="evidence" value="ECO:0007669"/>
    <property type="project" value="InterPro"/>
</dbReference>
<feature type="region of interest" description="Disordered" evidence="2">
    <location>
        <begin position="1"/>
        <end position="25"/>
    </location>
</feature>
<dbReference type="EMBL" id="PNBA02000004">
    <property type="protein sequence ID" value="KAG6428193.1"/>
    <property type="molecule type" value="Genomic_DNA"/>
</dbReference>
<accession>A0A8X8YEG3</accession>
<dbReference type="AlphaFoldDB" id="A0A8X8YEG3"/>
<dbReference type="Proteomes" id="UP000298416">
    <property type="component" value="Unassembled WGS sequence"/>
</dbReference>
<name>A0A8X8YEG3_SALSN</name>
<comment type="caution">
    <text evidence="4">The sequence shown here is derived from an EMBL/GenBank/DDBJ whole genome shotgun (WGS) entry which is preliminary data.</text>
</comment>
<evidence type="ECO:0000259" key="3">
    <source>
        <dbReference type="Pfam" id="PF00931"/>
    </source>
</evidence>
<dbReference type="Gene3D" id="3.40.50.300">
    <property type="entry name" value="P-loop containing nucleotide triphosphate hydrolases"/>
    <property type="match status" value="2"/>
</dbReference>
<dbReference type="GO" id="GO:0006952">
    <property type="term" value="P:defense response"/>
    <property type="evidence" value="ECO:0007669"/>
    <property type="project" value="UniProtKB-KW"/>
</dbReference>
<dbReference type="Pfam" id="PF00931">
    <property type="entry name" value="NB-ARC"/>
    <property type="match status" value="1"/>
</dbReference>
<dbReference type="PANTHER" id="PTHR36766:SF44">
    <property type="entry name" value="NBS-CODING RESISTANCE GENE ANALOG"/>
    <property type="match status" value="1"/>
</dbReference>
<evidence type="ECO:0000256" key="1">
    <source>
        <dbReference type="ARBA" id="ARBA00022821"/>
    </source>
</evidence>
<keyword evidence="5" id="KW-1185">Reference proteome</keyword>
<evidence type="ECO:0000313" key="4">
    <source>
        <dbReference type="EMBL" id="KAG6428193.1"/>
    </source>
</evidence>
<dbReference type="SUPFAM" id="SSF52540">
    <property type="entry name" value="P-loop containing nucleoside triphosphate hydrolases"/>
    <property type="match status" value="2"/>
</dbReference>
<dbReference type="PANTHER" id="PTHR36766">
    <property type="entry name" value="PLANT BROAD-SPECTRUM MILDEW RESISTANCE PROTEIN RPW8"/>
    <property type="match status" value="1"/>
</dbReference>
<feature type="domain" description="NB-ARC" evidence="3">
    <location>
        <begin position="432"/>
        <end position="498"/>
    </location>
</feature>
<dbReference type="InterPro" id="IPR002182">
    <property type="entry name" value="NB-ARC"/>
</dbReference>
<reference evidence="4" key="2">
    <citation type="submission" date="2020-08" db="EMBL/GenBank/DDBJ databases">
        <title>Plant Genome Project.</title>
        <authorList>
            <person name="Zhang R.-G."/>
        </authorList>
    </citation>
    <scope>NUCLEOTIDE SEQUENCE</scope>
    <source>
        <strain evidence="4">Huo1</strain>
        <tissue evidence="4">Leaf</tissue>
    </source>
</reference>
<dbReference type="InterPro" id="IPR027417">
    <property type="entry name" value="P-loop_NTPase"/>
</dbReference>
<proteinExistence type="predicted"/>
<gene>
    <name evidence="4" type="ORF">SASPL_112444</name>
</gene>
<feature type="compositionally biased region" description="Basic and acidic residues" evidence="2">
    <location>
        <begin position="10"/>
        <end position="19"/>
    </location>
</feature>
<evidence type="ECO:0000313" key="5">
    <source>
        <dbReference type="Proteomes" id="UP000298416"/>
    </source>
</evidence>
<reference evidence="4" key="1">
    <citation type="submission" date="2018-01" db="EMBL/GenBank/DDBJ databases">
        <authorList>
            <person name="Mao J.F."/>
        </authorList>
    </citation>
    <scope>NUCLEOTIDE SEQUENCE</scope>
    <source>
        <strain evidence="4">Huo1</strain>
        <tissue evidence="4">Leaf</tissue>
    </source>
</reference>